<dbReference type="EMBL" id="FSSB01000030">
    <property type="protein sequence ID" value="SIO96376.1"/>
    <property type="molecule type" value="Genomic_DNA"/>
</dbReference>
<evidence type="ECO:0000313" key="3">
    <source>
        <dbReference type="Proteomes" id="UP000184774"/>
    </source>
</evidence>
<evidence type="ECO:0000256" key="1">
    <source>
        <dbReference type="SAM" id="SignalP"/>
    </source>
</evidence>
<dbReference type="Proteomes" id="UP000184774">
    <property type="component" value="Unassembled WGS sequence"/>
</dbReference>
<gene>
    <name evidence="2" type="ORF">VSP9026_04163</name>
</gene>
<dbReference type="AlphaFoldDB" id="A0A1N6MAH9"/>
<name>A0A1N6MAH9_9VIBR</name>
<feature type="chain" id="PRO_5012275086" evidence="1">
    <location>
        <begin position="22"/>
        <end position="154"/>
    </location>
</feature>
<feature type="signal peptide" evidence="1">
    <location>
        <begin position="1"/>
        <end position="21"/>
    </location>
</feature>
<evidence type="ECO:0000313" key="2">
    <source>
        <dbReference type="EMBL" id="SIO96376.1"/>
    </source>
</evidence>
<dbReference type="RefSeq" id="WP_074374822.1">
    <property type="nucleotide sequence ID" value="NZ_AP024908.1"/>
</dbReference>
<protein>
    <submittedName>
        <fullName evidence="2">Uncharacterized protein</fullName>
    </submittedName>
</protein>
<reference evidence="2 3" key="1">
    <citation type="submission" date="2016-12" db="EMBL/GenBank/DDBJ databases">
        <authorList>
            <person name="Song W.-J."/>
            <person name="Kurnit D.M."/>
        </authorList>
    </citation>
    <scope>NUCLEOTIDE SEQUENCE [LARGE SCALE GENOMIC DNA]</scope>
    <source>
        <strain evidence="2 3">CECT 9026</strain>
    </source>
</reference>
<dbReference type="OrthoDB" id="5868389at2"/>
<proteinExistence type="predicted"/>
<accession>A0A1N6MAH9</accession>
<organism evidence="2 3">
    <name type="scientific">Vibrio spartinae</name>
    <dbReference type="NCBI Taxonomy" id="1918945"/>
    <lineage>
        <taxon>Bacteria</taxon>
        <taxon>Pseudomonadati</taxon>
        <taxon>Pseudomonadota</taxon>
        <taxon>Gammaproteobacteria</taxon>
        <taxon>Vibrionales</taxon>
        <taxon>Vibrionaceae</taxon>
        <taxon>Vibrio</taxon>
    </lineage>
</organism>
<keyword evidence="1" id="KW-0732">Signal</keyword>
<sequence length="154" mass="17428">MRYFYLLCCCLPIGFSVATQAAENESLLRGKWDCSASLRQPLYQLNLTTQEHYLASHKYVTKGTLIARLPGQPIEVSYSVAGNGSWKMKGDKLILEANELKVENLTHPEWEAMLNLKQYIPKHAGGTLDIVRLDQQRLSLKAKNLPDNIQCHRG</sequence>